<feature type="chain" id="PRO_5043841131" evidence="2">
    <location>
        <begin position="24"/>
        <end position="254"/>
    </location>
</feature>
<evidence type="ECO:0000256" key="1">
    <source>
        <dbReference type="SAM" id="Phobius"/>
    </source>
</evidence>
<feature type="transmembrane region" description="Helical" evidence="1">
    <location>
        <begin position="47"/>
        <end position="65"/>
    </location>
</feature>
<keyword evidence="1" id="KW-1133">Transmembrane helix</keyword>
<keyword evidence="1" id="KW-0812">Transmembrane</keyword>
<evidence type="ECO:0000313" key="3">
    <source>
        <dbReference type="EMBL" id="CAH9138173.1"/>
    </source>
</evidence>
<evidence type="ECO:0000313" key="4">
    <source>
        <dbReference type="Proteomes" id="UP001152523"/>
    </source>
</evidence>
<feature type="transmembrane region" description="Helical" evidence="1">
    <location>
        <begin position="101"/>
        <end position="122"/>
    </location>
</feature>
<feature type="signal peptide" evidence="2">
    <location>
        <begin position="1"/>
        <end position="23"/>
    </location>
</feature>
<evidence type="ECO:0000256" key="2">
    <source>
        <dbReference type="SAM" id="SignalP"/>
    </source>
</evidence>
<dbReference type="Proteomes" id="UP001152523">
    <property type="component" value="Unassembled WGS sequence"/>
</dbReference>
<feature type="transmembrane region" description="Helical" evidence="1">
    <location>
        <begin position="168"/>
        <end position="186"/>
    </location>
</feature>
<protein>
    <submittedName>
        <fullName evidence="3">Uncharacterized protein</fullName>
    </submittedName>
</protein>
<sequence>MTIKSRFIVSLYFLSLASTHVMAQKVLSKASPPPPWDNYNYIPYYRILSLAVILVIICAISVVLFKKKYVDRHGLMLSLWTVMLFGSDVIDAWDLRSVIAFVNWLHILVNTLGLSYWIGLGVRNYKKKHTWPPADIMFEIGVWFCMFILSWIENAIRGILRNRQYFRIYNWYGIAIAFVSMIENYWMRNKEMKLDQWESCFLNDVEDGFDYLILICVEKYHSGNIIEFDKRVNEFAGMLSVLIAQKREVLVVAQ</sequence>
<feature type="transmembrane region" description="Helical" evidence="1">
    <location>
        <begin position="134"/>
        <end position="152"/>
    </location>
</feature>
<keyword evidence="2" id="KW-0732">Signal</keyword>
<dbReference type="EMBL" id="CAMAPF010001005">
    <property type="protein sequence ID" value="CAH9138173.1"/>
    <property type="molecule type" value="Genomic_DNA"/>
</dbReference>
<comment type="caution">
    <text evidence="3">The sequence shown here is derived from an EMBL/GenBank/DDBJ whole genome shotgun (WGS) entry which is preliminary data.</text>
</comment>
<organism evidence="3 4">
    <name type="scientific">Cuscuta epithymum</name>
    <dbReference type="NCBI Taxonomy" id="186058"/>
    <lineage>
        <taxon>Eukaryota</taxon>
        <taxon>Viridiplantae</taxon>
        <taxon>Streptophyta</taxon>
        <taxon>Embryophyta</taxon>
        <taxon>Tracheophyta</taxon>
        <taxon>Spermatophyta</taxon>
        <taxon>Magnoliopsida</taxon>
        <taxon>eudicotyledons</taxon>
        <taxon>Gunneridae</taxon>
        <taxon>Pentapetalae</taxon>
        <taxon>asterids</taxon>
        <taxon>lamiids</taxon>
        <taxon>Solanales</taxon>
        <taxon>Convolvulaceae</taxon>
        <taxon>Cuscuteae</taxon>
        <taxon>Cuscuta</taxon>
        <taxon>Cuscuta subgen. Cuscuta</taxon>
    </lineage>
</organism>
<name>A0AAV0FRA5_9ASTE</name>
<proteinExistence type="predicted"/>
<accession>A0AAV0FRA5</accession>
<keyword evidence="1" id="KW-0472">Membrane</keyword>
<dbReference type="AlphaFoldDB" id="A0AAV0FRA5"/>
<gene>
    <name evidence="3" type="ORF">CEPIT_LOCUS36596</name>
</gene>
<keyword evidence="4" id="KW-1185">Reference proteome</keyword>
<reference evidence="3" key="1">
    <citation type="submission" date="2022-07" db="EMBL/GenBank/DDBJ databases">
        <authorList>
            <person name="Macas J."/>
            <person name="Novak P."/>
            <person name="Neumann P."/>
        </authorList>
    </citation>
    <scope>NUCLEOTIDE SEQUENCE</scope>
</reference>